<proteinExistence type="inferred from homology"/>
<dbReference type="GO" id="GO:0006412">
    <property type="term" value="P:translation"/>
    <property type="evidence" value="ECO:0007669"/>
    <property type="project" value="UniProtKB-UniRule"/>
</dbReference>
<dbReference type="GO" id="GO:0050567">
    <property type="term" value="F:glutaminyl-tRNA synthase (glutamine-hydrolyzing) activity"/>
    <property type="evidence" value="ECO:0007669"/>
    <property type="project" value="UniProtKB-UniRule"/>
</dbReference>
<keyword evidence="5 10" id="KW-0436">Ligase</keyword>
<dbReference type="PANTHER" id="PTHR11895:SF151">
    <property type="entry name" value="GLUTAMYL-TRNA(GLN) AMIDOTRANSFERASE SUBUNIT A"/>
    <property type="match status" value="1"/>
</dbReference>
<feature type="active site" description="Acyl-ester intermediate" evidence="10">
    <location>
        <position position="172"/>
    </location>
</feature>
<keyword evidence="8 10" id="KW-0648">Protein biosynthesis</keyword>
<evidence type="ECO:0000256" key="5">
    <source>
        <dbReference type="ARBA" id="ARBA00022598"/>
    </source>
</evidence>
<feature type="active site" description="Charge relay system" evidence="10">
    <location>
        <position position="148"/>
    </location>
</feature>
<dbReference type="EC" id="6.3.5.7" evidence="3 10"/>
<evidence type="ECO:0000256" key="6">
    <source>
        <dbReference type="ARBA" id="ARBA00022741"/>
    </source>
</evidence>
<feature type="region of interest" description="Disordered" evidence="11">
    <location>
        <begin position="125"/>
        <end position="152"/>
    </location>
</feature>
<keyword evidence="6 10" id="KW-0547">Nucleotide-binding</keyword>
<feature type="compositionally biased region" description="Polar residues" evidence="11">
    <location>
        <begin position="125"/>
        <end position="135"/>
    </location>
</feature>
<dbReference type="KEGG" id="soa:G3M56_014145"/>
<gene>
    <name evidence="10 13" type="primary">gatA</name>
    <name evidence="13" type="ORF">G3M56_014145</name>
</gene>
<name>A0A6B3LEU6_9BACT</name>
<dbReference type="EMBL" id="CP066776">
    <property type="protein sequence ID" value="QQL44982.1"/>
    <property type="molecule type" value="Genomic_DNA"/>
</dbReference>
<evidence type="ECO:0000256" key="11">
    <source>
        <dbReference type="SAM" id="MobiDB-lite"/>
    </source>
</evidence>
<keyword evidence="7 10" id="KW-0067">ATP-binding</keyword>
<evidence type="ECO:0000313" key="14">
    <source>
        <dbReference type="Proteomes" id="UP000475117"/>
    </source>
</evidence>
<evidence type="ECO:0000256" key="10">
    <source>
        <dbReference type="HAMAP-Rule" id="MF_00120"/>
    </source>
</evidence>
<keyword evidence="13" id="KW-0808">Transferase</keyword>
<dbReference type="RefSeq" id="WP_164365392.1">
    <property type="nucleotide sequence ID" value="NZ_CP066776.1"/>
</dbReference>
<dbReference type="PANTHER" id="PTHR11895">
    <property type="entry name" value="TRANSAMIDASE"/>
    <property type="match status" value="1"/>
</dbReference>
<dbReference type="SUPFAM" id="SSF75304">
    <property type="entry name" value="Amidase signature (AS) enzymes"/>
    <property type="match status" value="1"/>
</dbReference>
<comment type="catalytic activity">
    <reaction evidence="9 10">
        <text>L-glutamyl-tRNA(Gln) + L-glutamine + ATP + H2O = L-glutaminyl-tRNA(Gln) + L-glutamate + ADP + phosphate + H(+)</text>
        <dbReference type="Rhea" id="RHEA:17521"/>
        <dbReference type="Rhea" id="RHEA-COMP:9681"/>
        <dbReference type="Rhea" id="RHEA-COMP:9684"/>
        <dbReference type="ChEBI" id="CHEBI:15377"/>
        <dbReference type="ChEBI" id="CHEBI:15378"/>
        <dbReference type="ChEBI" id="CHEBI:29985"/>
        <dbReference type="ChEBI" id="CHEBI:30616"/>
        <dbReference type="ChEBI" id="CHEBI:43474"/>
        <dbReference type="ChEBI" id="CHEBI:58359"/>
        <dbReference type="ChEBI" id="CHEBI:78520"/>
        <dbReference type="ChEBI" id="CHEBI:78521"/>
        <dbReference type="ChEBI" id="CHEBI:456216"/>
        <dbReference type="EC" id="6.3.5.7"/>
    </reaction>
</comment>
<comment type="subunit">
    <text evidence="2 10">Heterotrimer of A, B and C subunits.</text>
</comment>
<sequence length="484" mass="50889">MSLAASTITDLRAKLVEGTITPADIINDIRKANEAADPRVTGYLSLDYDAALAEAENADLSLPLGGIPIAIKDNINVKGQGCGCASKLLTGGYTSPYDATVIAKLRAAGAIPLGRTNMDEFAMGSTTENSATGETRNPWDIDRVPGGSSGGSGAAVGARTAVAALGSDTGGSIRQPAAFNGIVGLKPSYGRVSRYGLVAFASSLDQIGPMTRSVEDAALMLNVMAGSDIQDSTSAQIDVPDYTAGLDGDLNGLRVGVPKEFFGEGLDADVKASVDAAIAKLEELGAEIVEVSLPHTEYAVATYYIIATAEASANLARFDGVRYGNRAEDPADLLQLYTRTRELGFGEEVKRRILLGTYVLSSGYYDAYYLQAQKARTLFRRDFEAAFEKVDVIVGPTSPGPAFEAGSLTADPLQMYLADIYTISANLAGIPAMSQPCGFVEREAGKPLPVGLQLMAKPFDEQTLLKVGAAYERATDWHTRAPGA</sequence>
<keyword evidence="14" id="KW-1185">Reference proteome</keyword>
<dbReference type="Gene3D" id="3.90.1300.10">
    <property type="entry name" value="Amidase signature (AS) domain"/>
    <property type="match status" value="1"/>
</dbReference>
<dbReference type="GO" id="GO:0016740">
    <property type="term" value="F:transferase activity"/>
    <property type="evidence" value="ECO:0007669"/>
    <property type="project" value="UniProtKB-KW"/>
</dbReference>
<evidence type="ECO:0000256" key="1">
    <source>
        <dbReference type="ARBA" id="ARBA00008069"/>
    </source>
</evidence>
<evidence type="ECO:0000256" key="7">
    <source>
        <dbReference type="ARBA" id="ARBA00022840"/>
    </source>
</evidence>
<dbReference type="Proteomes" id="UP000475117">
    <property type="component" value="Chromosome"/>
</dbReference>
<dbReference type="PROSITE" id="PS00571">
    <property type="entry name" value="AMIDASES"/>
    <property type="match status" value="1"/>
</dbReference>
<dbReference type="InterPro" id="IPR036928">
    <property type="entry name" value="AS_sf"/>
</dbReference>
<dbReference type="InterPro" id="IPR023631">
    <property type="entry name" value="Amidase_dom"/>
</dbReference>
<evidence type="ECO:0000256" key="2">
    <source>
        <dbReference type="ARBA" id="ARBA00011123"/>
    </source>
</evidence>
<organism evidence="13 14">
    <name type="scientific">Sulfuriroseicoccus oceanibius</name>
    <dbReference type="NCBI Taxonomy" id="2707525"/>
    <lineage>
        <taxon>Bacteria</taxon>
        <taxon>Pseudomonadati</taxon>
        <taxon>Verrucomicrobiota</taxon>
        <taxon>Verrucomicrobiia</taxon>
        <taxon>Verrucomicrobiales</taxon>
        <taxon>Verrucomicrobiaceae</taxon>
        <taxon>Sulfuriroseicoccus</taxon>
    </lineage>
</organism>
<comment type="function">
    <text evidence="10">Allows the formation of correctly charged Gln-tRNA(Gln) through the transamidation of misacylated Glu-tRNA(Gln) in organisms which lack glutaminyl-tRNA synthetase. The reaction takes place in the presence of glutamine and ATP through an activated gamma-phospho-Glu-tRNA(Gln).</text>
</comment>
<dbReference type="GO" id="GO:0030956">
    <property type="term" value="C:glutamyl-tRNA(Gln) amidotransferase complex"/>
    <property type="evidence" value="ECO:0007669"/>
    <property type="project" value="InterPro"/>
</dbReference>
<comment type="similarity">
    <text evidence="1 10">Belongs to the amidase family. GatA subfamily.</text>
</comment>
<reference evidence="13 14" key="1">
    <citation type="submission" date="2020-12" db="EMBL/GenBank/DDBJ databases">
        <title>Sulforoseuscoccus oceanibium gen. nov., sp. nov., a representative of the phylum Verrucomicrobia with special cytoplasmic membrane, and proposal of Sulforoseuscoccusaceae fam. nov.</title>
        <authorList>
            <person name="Xi F."/>
        </authorList>
    </citation>
    <scope>NUCLEOTIDE SEQUENCE [LARGE SCALE GENOMIC DNA]</scope>
    <source>
        <strain evidence="13 14">T37</strain>
    </source>
</reference>
<dbReference type="InterPro" id="IPR004412">
    <property type="entry name" value="GatA"/>
</dbReference>
<dbReference type="Pfam" id="PF01425">
    <property type="entry name" value="Amidase"/>
    <property type="match status" value="1"/>
</dbReference>
<dbReference type="AlphaFoldDB" id="A0A6B3LEU6"/>
<evidence type="ECO:0000313" key="13">
    <source>
        <dbReference type="EMBL" id="QQL44982.1"/>
    </source>
</evidence>
<dbReference type="InterPro" id="IPR000120">
    <property type="entry name" value="Amidase"/>
</dbReference>
<dbReference type="NCBIfam" id="TIGR00132">
    <property type="entry name" value="gatA"/>
    <property type="match status" value="1"/>
</dbReference>
<feature type="active site" description="Charge relay system" evidence="10">
    <location>
        <position position="72"/>
    </location>
</feature>
<feature type="domain" description="Amidase" evidence="12">
    <location>
        <begin position="29"/>
        <end position="465"/>
    </location>
</feature>
<protein>
    <recommendedName>
        <fullName evidence="4 10">Glutamyl-tRNA(Gln) amidotransferase subunit A</fullName>
        <shortName evidence="10">Glu-ADT subunit A</shortName>
        <ecNumber evidence="3 10">6.3.5.7</ecNumber>
    </recommendedName>
</protein>
<dbReference type="HAMAP" id="MF_00120">
    <property type="entry name" value="GatA"/>
    <property type="match status" value="1"/>
</dbReference>
<dbReference type="InterPro" id="IPR020556">
    <property type="entry name" value="Amidase_CS"/>
</dbReference>
<accession>A0A6B3LEU6</accession>
<evidence type="ECO:0000256" key="8">
    <source>
        <dbReference type="ARBA" id="ARBA00022917"/>
    </source>
</evidence>
<evidence type="ECO:0000256" key="9">
    <source>
        <dbReference type="ARBA" id="ARBA00047407"/>
    </source>
</evidence>
<dbReference type="GO" id="GO:0005524">
    <property type="term" value="F:ATP binding"/>
    <property type="evidence" value="ECO:0007669"/>
    <property type="project" value="UniProtKB-KW"/>
</dbReference>
<evidence type="ECO:0000256" key="3">
    <source>
        <dbReference type="ARBA" id="ARBA00012739"/>
    </source>
</evidence>
<evidence type="ECO:0000256" key="4">
    <source>
        <dbReference type="ARBA" id="ARBA00014428"/>
    </source>
</evidence>
<evidence type="ECO:0000259" key="12">
    <source>
        <dbReference type="Pfam" id="PF01425"/>
    </source>
</evidence>